<gene>
    <name evidence="2" type="ORF">BOLC1T04479H</name>
</gene>
<sequence>MGSSFRMCSGKVVSFNLWYNVYSLFHLFLTFPLFFCNIFVTI</sequence>
<dbReference type="AlphaFoldDB" id="A0A3P6FI28"/>
<keyword evidence="1" id="KW-0812">Transmembrane</keyword>
<organism evidence="2">
    <name type="scientific">Brassica oleracea</name>
    <name type="common">Wild cabbage</name>
    <dbReference type="NCBI Taxonomy" id="3712"/>
    <lineage>
        <taxon>Eukaryota</taxon>
        <taxon>Viridiplantae</taxon>
        <taxon>Streptophyta</taxon>
        <taxon>Embryophyta</taxon>
        <taxon>Tracheophyta</taxon>
        <taxon>Spermatophyta</taxon>
        <taxon>Magnoliopsida</taxon>
        <taxon>eudicotyledons</taxon>
        <taxon>Gunneridae</taxon>
        <taxon>Pentapetalae</taxon>
        <taxon>rosids</taxon>
        <taxon>malvids</taxon>
        <taxon>Brassicales</taxon>
        <taxon>Brassicaceae</taxon>
        <taxon>Brassiceae</taxon>
        <taxon>Brassica</taxon>
    </lineage>
</organism>
<evidence type="ECO:0000313" key="2">
    <source>
        <dbReference type="EMBL" id="VDD52090.1"/>
    </source>
</evidence>
<reference evidence="2" key="1">
    <citation type="submission" date="2018-11" db="EMBL/GenBank/DDBJ databases">
        <authorList>
            <consortium name="Genoscope - CEA"/>
            <person name="William W."/>
        </authorList>
    </citation>
    <scope>NUCLEOTIDE SEQUENCE</scope>
</reference>
<proteinExistence type="predicted"/>
<name>A0A3P6FI28_BRAOL</name>
<evidence type="ECO:0000256" key="1">
    <source>
        <dbReference type="SAM" id="Phobius"/>
    </source>
</evidence>
<feature type="transmembrane region" description="Helical" evidence="1">
    <location>
        <begin position="20"/>
        <end position="40"/>
    </location>
</feature>
<keyword evidence="1" id="KW-1133">Transmembrane helix</keyword>
<protein>
    <submittedName>
        <fullName evidence="2">Uncharacterized protein</fullName>
    </submittedName>
</protein>
<keyword evidence="1" id="KW-0472">Membrane</keyword>
<accession>A0A3P6FI28</accession>
<dbReference type="EMBL" id="LR031878">
    <property type="protein sequence ID" value="VDD52090.1"/>
    <property type="molecule type" value="Genomic_DNA"/>
</dbReference>